<evidence type="ECO:0000313" key="2">
    <source>
        <dbReference type="Proteomes" id="UP000078046"/>
    </source>
</evidence>
<accession>A0A177AZC0</accession>
<gene>
    <name evidence="1" type="ORF">A3Q56_05758</name>
</gene>
<reference evidence="1 2" key="1">
    <citation type="submission" date="2016-04" db="EMBL/GenBank/DDBJ databases">
        <title>The genome of Intoshia linei affirms orthonectids as highly simplified spiralians.</title>
        <authorList>
            <person name="Mikhailov K.V."/>
            <person name="Slusarev G.S."/>
            <person name="Nikitin M.A."/>
            <person name="Logacheva M.D."/>
            <person name="Penin A."/>
            <person name="Aleoshin V."/>
            <person name="Panchin Y.V."/>
        </authorList>
    </citation>
    <scope>NUCLEOTIDE SEQUENCE [LARGE SCALE GENOMIC DNA]</scope>
    <source>
        <strain evidence="1">Intl2013</strain>
        <tissue evidence="1">Whole animal</tissue>
    </source>
</reference>
<name>A0A177AZC0_9BILA</name>
<evidence type="ECO:0000313" key="1">
    <source>
        <dbReference type="EMBL" id="OAF66524.1"/>
    </source>
</evidence>
<protein>
    <submittedName>
        <fullName evidence="1">Uncharacterized protein</fullName>
    </submittedName>
</protein>
<dbReference type="AlphaFoldDB" id="A0A177AZC0"/>
<sequence>LVVDNRTKIIEVIDFPQENFDDAIIYFNGFPEIEKCSIVSDKLRISFKTQNMAKKWAQSGVRFKGITYKSKNSLVAKDYKQLAVHFNMPFDKIKFANSNNPSPIENVSIEVKTERTERDSIDDVTDILLEDSDVPNISIEDFEIHEIK</sequence>
<comment type="caution">
    <text evidence="1">The sequence shown here is derived from an EMBL/GenBank/DDBJ whole genome shotgun (WGS) entry which is preliminary data.</text>
</comment>
<dbReference type="EMBL" id="LWCA01000907">
    <property type="protein sequence ID" value="OAF66524.1"/>
    <property type="molecule type" value="Genomic_DNA"/>
</dbReference>
<keyword evidence="2" id="KW-1185">Reference proteome</keyword>
<feature type="non-terminal residue" evidence="1">
    <location>
        <position position="1"/>
    </location>
</feature>
<dbReference type="Proteomes" id="UP000078046">
    <property type="component" value="Unassembled WGS sequence"/>
</dbReference>
<proteinExistence type="predicted"/>
<organism evidence="1 2">
    <name type="scientific">Intoshia linei</name>
    <dbReference type="NCBI Taxonomy" id="1819745"/>
    <lineage>
        <taxon>Eukaryota</taxon>
        <taxon>Metazoa</taxon>
        <taxon>Spiralia</taxon>
        <taxon>Lophotrochozoa</taxon>
        <taxon>Mesozoa</taxon>
        <taxon>Orthonectida</taxon>
        <taxon>Rhopaluridae</taxon>
        <taxon>Intoshia</taxon>
    </lineage>
</organism>